<name>X0XAD8_9ZZZZ</name>
<keyword evidence="1" id="KW-1133">Transmembrane helix</keyword>
<reference evidence="2" key="1">
    <citation type="journal article" date="2014" name="Front. Microbiol.">
        <title>High frequency of phylogenetically diverse reductive dehalogenase-homologous genes in deep subseafloor sedimentary metagenomes.</title>
        <authorList>
            <person name="Kawai M."/>
            <person name="Futagami T."/>
            <person name="Toyoda A."/>
            <person name="Takaki Y."/>
            <person name="Nishi S."/>
            <person name="Hori S."/>
            <person name="Arai W."/>
            <person name="Tsubouchi T."/>
            <person name="Morono Y."/>
            <person name="Uchiyama I."/>
            <person name="Ito T."/>
            <person name="Fujiyama A."/>
            <person name="Inagaki F."/>
            <person name="Takami H."/>
        </authorList>
    </citation>
    <scope>NUCLEOTIDE SEQUENCE</scope>
    <source>
        <strain evidence="2">Expedition CK06-06</strain>
    </source>
</reference>
<evidence type="ECO:0000256" key="1">
    <source>
        <dbReference type="SAM" id="Phobius"/>
    </source>
</evidence>
<gene>
    <name evidence="2" type="ORF">S01H1_70447</name>
</gene>
<keyword evidence="1" id="KW-0812">Transmembrane</keyword>
<accession>X0XAD8</accession>
<evidence type="ECO:0008006" key="3">
    <source>
        <dbReference type="Google" id="ProtNLM"/>
    </source>
</evidence>
<feature type="non-terminal residue" evidence="2">
    <location>
        <position position="227"/>
    </location>
</feature>
<organism evidence="2">
    <name type="scientific">marine sediment metagenome</name>
    <dbReference type="NCBI Taxonomy" id="412755"/>
    <lineage>
        <taxon>unclassified sequences</taxon>
        <taxon>metagenomes</taxon>
        <taxon>ecological metagenomes</taxon>
    </lineage>
</organism>
<keyword evidence="1" id="KW-0472">Membrane</keyword>
<dbReference type="EMBL" id="BARS01046851">
    <property type="protein sequence ID" value="GAG33633.1"/>
    <property type="molecule type" value="Genomic_DNA"/>
</dbReference>
<dbReference type="AlphaFoldDB" id="X0XAD8"/>
<feature type="transmembrane region" description="Helical" evidence="1">
    <location>
        <begin position="22"/>
        <end position="42"/>
    </location>
</feature>
<protein>
    <recommendedName>
        <fullName evidence="3">AsmA domain-containing protein</fullName>
    </recommendedName>
</protein>
<proteinExistence type="predicted"/>
<evidence type="ECO:0000313" key="2">
    <source>
        <dbReference type="EMBL" id="GAG33633.1"/>
    </source>
</evidence>
<comment type="caution">
    <text evidence="2">The sequence shown here is derived from an EMBL/GenBank/DDBJ whole genome shotgun (WGS) entry which is preliminary data.</text>
</comment>
<sequence>MKSVVKNKNSEESVGAASGRRILGWLLKGLGVAAALWLVFILTGRVLRPIVVAQIAELTNTKINVESIDFNLNGSVFIEKLVIRPHQEPKYDNAILKAETVYARFGIGSLLLLKPRLKEIIVNDFIFDAQYDLDTDRWNVAALKIGVPAGGSGKMPLVNLERGTLRYSKVSNSRSEVVATVPLNVTFAPDGKDPHACIFNITTAKQPGFGESILAGSWKPGSITIRG</sequence>